<proteinExistence type="predicted"/>
<feature type="compositionally biased region" description="Polar residues" evidence="1">
    <location>
        <begin position="194"/>
        <end position="204"/>
    </location>
</feature>
<protein>
    <recommendedName>
        <fullName evidence="4">Lipoprotein</fullName>
    </recommendedName>
</protein>
<dbReference type="Gene3D" id="2.50.20.20">
    <property type="match status" value="1"/>
</dbReference>
<comment type="caution">
    <text evidence="2">The sequence shown here is derived from an EMBL/GenBank/DDBJ whole genome shotgun (WGS) entry which is preliminary data.</text>
</comment>
<dbReference type="AlphaFoldDB" id="H0EBI8"/>
<name>H0EBI8_9ACTN</name>
<accession>H0EBI8</accession>
<dbReference type="Proteomes" id="UP000005143">
    <property type="component" value="Unassembled WGS sequence"/>
</dbReference>
<organism evidence="2 3">
    <name type="scientific">Patulibacter medicamentivorans</name>
    <dbReference type="NCBI Taxonomy" id="1097667"/>
    <lineage>
        <taxon>Bacteria</taxon>
        <taxon>Bacillati</taxon>
        <taxon>Actinomycetota</taxon>
        <taxon>Thermoleophilia</taxon>
        <taxon>Solirubrobacterales</taxon>
        <taxon>Patulibacteraceae</taxon>
        <taxon>Patulibacter</taxon>
    </lineage>
</organism>
<evidence type="ECO:0000313" key="2">
    <source>
        <dbReference type="EMBL" id="EHN08969.1"/>
    </source>
</evidence>
<reference evidence="2 3" key="1">
    <citation type="journal article" date="2013" name="Biodegradation">
        <title>Quantitative proteomic analysis of ibuprofen-degrading Patulibacter sp. strain I11.</title>
        <authorList>
            <person name="Almeida B."/>
            <person name="Kjeldal H."/>
            <person name="Lolas I."/>
            <person name="Knudsen A.D."/>
            <person name="Carvalho G."/>
            <person name="Nielsen K.L."/>
            <person name="Barreto Crespo M.T."/>
            <person name="Stensballe A."/>
            <person name="Nielsen J.L."/>
        </authorList>
    </citation>
    <scope>NUCLEOTIDE SEQUENCE [LARGE SCALE GENOMIC DNA]</scope>
    <source>
        <strain evidence="2 3">I11</strain>
    </source>
</reference>
<keyword evidence="3" id="KW-1185">Reference proteome</keyword>
<gene>
    <name evidence="2" type="ORF">PAI11_42190</name>
</gene>
<sequence>MALTIDVGPTKSTATGTVDLVGMRSALDQTVETGGRSTRLKAYGEKDKAYIQPPGSSDWYVTDNPVGSSDPLSQVRQLQKATITAVRDTETIGGHECRWFDAKVKIADAIENVRDPTAQQLMRSAPKNAAIPLSACVDDQGLTYRIEEDYEPSKTLGPAAAAAPRTRISIRISDYGTAPAPERPAGVEDAKPLSQLTRSSATAG</sequence>
<dbReference type="EMBL" id="AGUD01000308">
    <property type="protein sequence ID" value="EHN08969.1"/>
    <property type="molecule type" value="Genomic_DNA"/>
</dbReference>
<feature type="region of interest" description="Disordered" evidence="1">
    <location>
        <begin position="173"/>
        <end position="204"/>
    </location>
</feature>
<evidence type="ECO:0000313" key="3">
    <source>
        <dbReference type="Proteomes" id="UP000005143"/>
    </source>
</evidence>
<evidence type="ECO:0000256" key="1">
    <source>
        <dbReference type="SAM" id="MobiDB-lite"/>
    </source>
</evidence>
<evidence type="ECO:0008006" key="4">
    <source>
        <dbReference type="Google" id="ProtNLM"/>
    </source>
</evidence>